<dbReference type="Proteomes" id="UP000187283">
    <property type="component" value="Unassembled WGS sequence"/>
</dbReference>
<comment type="caution">
    <text evidence="2">The sequence shown here is derived from an EMBL/GenBank/DDBJ whole genome shotgun (WGS) entry which is preliminary data.</text>
</comment>
<evidence type="ECO:0000313" key="4">
    <source>
        <dbReference type="Proteomes" id="UP000187283"/>
    </source>
</evidence>
<dbReference type="EMBL" id="LSSN01000688">
    <property type="protein sequence ID" value="OMJ22745.1"/>
    <property type="molecule type" value="Genomic_DNA"/>
</dbReference>
<protein>
    <submittedName>
        <fullName evidence="2">Uncharacterized protein</fullName>
    </submittedName>
</protein>
<dbReference type="AlphaFoldDB" id="A0A1R1XZF1"/>
<keyword evidence="4" id="KW-1185">Reference proteome</keyword>
<accession>A0A1R1XZF1</accession>
<evidence type="ECO:0000256" key="1">
    <source>
        <dbReference type="SAM" id="MobiDB-lite"/>
    </source>
</evidence>
<feature type="region of interest" description="Disordered" evidence="1">
    <location>
        <begin position="81"/>
        <end position="102"/>
    </location>
</feature>
<sequence length="102" mass="11934">MFKYPANIKSDFDKKIFRYLSEMLSDEPIDQNGRIQTPRITDVLDYVYQVDISMKRQKRAIVEKSISRSLPLVISLIQNQFDPNDNEPISFDSNRTMDLDDG</sequence>
<name>A0A1R1XZF1_9FUNG</name>
<organism evidence="2 4">
    <name type="scientific">Smittium culicis</name>
    <dbReference type="NCBI Taxonomy" id="133412"/>
    <lineage>
        <taxon>Eukaryota</taxon>
        <taxon>Fungi</taxon>
        <taxon>Fungi incertae sedis</taxon>
        <taxon>Zoopagomycota</taxon>
        <taxon>Kickxellomycotina</taxon>
        <taxon>Harpellomycetes</taxon>
        <taxon>Harpellales</taxon>
        <taxon>Legeriomycetaceae</taxon>
        <taxon>Smittium</taxon>
    </lineage>
</organism>
<reference evidence="2 4" key="1">
    <citation type="submission" date="2017-01" db="EMBL/GenBank/DDBJ databases">
        <authorList>
            <person name="Mah S.A."/>
            <person name="Swanson W.J."/>
            <person name="Moy G.W."/>
            <person name="Vacquier V.D."/>
        </authorList>
    </citation>
    <scope>NUCLEOTIDE SEQUENCE [LARGE SCALE GENOMIC DNA]</scope>
    <source>
        <strain evidence="2 4">GSMNP</strain>
    </source>
</reference>
<evidence type="ECO:0000313" key="3">
    <source>
        <dbReference type="EMBL" id="OMJ22745.1"/>
    </source>
</evidence>
<gene>
    <name evidence="3" type="ORF">AYI70_g2674</name>
    <name evidence="2" type="ORF">AYI70_g4348</name>
</gene>
<proteinExistence type="predicted"/>
<evidence type="ECO:0000313" key="2">
    <source>
        <dbReference type="EMBL" id="OMJ20057.1"/>
    </source>
</evidence>
<dbReference type="EMBL" id="LSSN01001338">
    <property type="protein sequence ID" value="OMJ20057.1"/>
    <property type="molecule type" value="Genomic_DNA"/>
</dbReference>